<protein>
    <submittedName>
        <fullName evidence="1">Uncharacterized protein YdeI (YjbR/CyaY-like superfamily)</fullName>
    </submittedName>
</protein>
<dbReference type="Proteomes" id="UP000532746">
    <property type="component" value="Unassembled WGS sequence"/>
</dbReference>
<keyword evidence="2" id="KW-1185">Reference proteome</keyword>
<proteinExistence type="predicted"/>
<gene>
    <name evidence="1" type="ORF">HNQ93_000067</name>
</gene>
<accession>A0A7W9SWM3</accession>
<name>A0A7W9SWM3_9BACT</name>
<evidence type="ECO:0000313" key="2">
    <source>
        <dbReference type="Proteomes" id="UP000532746"/>
    </source>
</evidence>
<comment type="caution">
    <text evidence="1">The sequence shown here is derived from an EMBL/GenBank/DDBJ whole genome shotgun (WGS) entry which is preliminary data.</text>
</comment>
<sequence length="193" mass="21663">MLMPMARKLDTLEVVDVLSRPAWRAWLVAHHEQPVGVWVVLHKKNSVSGTLSYAEAVEEALCFGWIDSLPRKLDETRYQLYFSPRKKGSVWSAVNKKRLEQLQAAGLLMPAGQAKINKAQQDGSWTALDEVDALLLPPDLAAALAATPAAEQNFQRLAPSVRKQHLQQLTAVRRPETRQRRIAQLLEQLTAVK</sequence>
<dbReference type="Pfam" id="PF13376">
    <property type="entry name" value="OmdA"/>
    <property type="match status" value="1"/>
</dbReference>
<organism evidence="1 2">
    <name type="scientific">Hymenobacter luteus</name>
    <dbReference type="NCBI Taxonomy" id="1411122"/>
    <lineage>
        <taxon>Bacteria</taxon>
        <taxon>Pseudomonadati</taxon>
        <taxon>Bacteroidota</taxon>
        <taxon>Cytophagia</taxon>
        <taxon>Cytophagales</taxon>
        <taxon>Hymenobacteraceae</taxon>
        <taxon>Hymenobacter</taxon>
    </lineage>
</organism>
<dbReference type="AlphaFoldDB" id="A0A7W9SWM3"/>
<dbReference type="RefSeq" id="WP_246398589.1">
    <property type="nucleotide sequence ID" value="NZ_JACHGG010000001.1"/>
</dbReference>
<reference evidence="1 2" key="1">
    <citation type="submission" date="2020-08" db="EMBL/GenBank/DDBJ databases">
        <title>Genomic Encyclopedia of Type Strains, Phase IV (KMG-IV): sequencing the most valuable type-strain genomes for metagenomic binning, comparative biology and taxonomic classification.</title>
        <authorList>
            <person name="Goeker M."/>
        </authorList>
    </citation>
    <scope>NUCLEOTIDE SEQUENCE [LARGE SCALE GENOMIC DNA]</scope>
    <source>
        <strain evidence="1 2">DSM 26718</strain>
    </source>
</reference>
<dbReference type="EMBL" id="JACHGG010000001">
    <property type="protein sequence ID" value="MBB6057237.1"/>
    <property type="molecule type" value="Genomic_DNA"/>
</dbReference>
<evidence type="ECO:0000313" key="1">
    <source>
        <dbReference type="EMBL" id="MBB6057237.1"/>
    </source>
</evidence>